<protein>
    <submittedName>
        <fullName evidence="2">Uncharacterized protein</fullName>
    </submittedName>
</protein>
<reference evidence="3" key="1">
    <citation type="journal article" date="2019" name="Int. J. Syst. Evol. Microbiol.">
        <title>The Global Catalogue of Microorganisms (GCM) 10K type strain sequencing project: providing services to taxonomists for standard genome sequencing and annotation.</title>
        <authorList>
            <consortium name="The Broad Institute Genomics Platform"/>
            <consortium name="The Broad Institute Genome Sequencing Center for Infectious Disease"/>
            <person name="Wu L."/>
            <person name="Ma J."/>
        </authorList>
    </citation>
    <scope>NUCLEOTIDE SEQUENCE [LARGE SCALE GENOMIC DNA]</scope>
    <source>
        <strain evidence="3">CGMCC 4.7204</strain>
    </source>
</reference>
<comment type="caution">
    <text evidence="2">The sequence shown here is derived from an EMBL/GenBank/DDBJ whole genome shotgun (WGS) entry which is preliminary data.</text>
</comment>
<gene>
    <name evidence="2" type="ORF">ACFOW8_13300</name>
</gene>
<name>A0ABV8L5B9_9NOCA</name>
<evidence type="ECO:0000313" key="2">
    <source>
        <dbReference type="EMBL" id="MFC4125911.1"/>
    </source>
</evidence>
<organism evidence="2 3">
    <name type="scientific">Nocardia rhizosphaerae</name>
    <dbReference type="NCBI Taxonomy" id="1691571"/>
    <lineage>
        <taxon>Bacteria</taxon>
        <taxon>Bacillati</taxon>
        <taxon>Actinomycetota</taxon>
        <taxon>Actinomycetes</taxon>
        <taxon>Mycobacteriales</taxon>
        <taxon>Nocardiaceae</taxon>
        <taxon>Nocardia</taxon>
    </lineage>
</organism>
<keyword evidence="1" id="KW-0732">Signal</keyword>
<dbReference type="EMBL" id="JBHSBA010000005">
    <property type="protein sequence ID" value="MFC4125911.1"/>
    <property type="molecule type" value="Genomic_DNA"/>
</dbReference>
<dbReference type="RefSeq" id="WP_378550667.1">
    <property type="nucleotide sequence ID" value="NZ_JBHSBA010000005.1"/>
</dbReference>
<dbReference type="Proteomes" id="UP001595767">
    <property type="component" value="Unassembled WGS sequence"/>
</dbReference>
<keyword evidence="3" id="KW-1185">Reference proteome</keyword>
<feature type="signal peptide" evidence="1">
    <location>
        <begin position="1"/>
        <end position="25"/>
    </location>
</feature>
<evidence type="ECO:0000256" key="1">
    <source>
        <dbReference type="SAM" id="SignalP"/>
    </source>
</evidence>
<feature type="chain" id="PRO_5045062296" evidence="1">
    <location>
        <begin position="26"/>
        <end position="75"/>
    </location>
</feature>
<evidence type="ECO:0000313" key="3">
    <source>
        <dbReference type="Proteomes" id="UP001595767"/>
    </source>
</evidence>
<accession>A0ABV8L5B9</accession>
<sequence length="75" mass="7834">MFRKIGGTVLAATAIILGASGVASAEYIGPFDTWEQCEASRAVAATQINGIVTDCLGGAAFGLDGSKFYFNKLYH</sequence>
<proteinExistence type="predicted"/>